<dbReference type="InterPro" id="IPR029058">
    <property type="entry name" value="AB_hydrolase_fold"/>
</dbReference>
<feature type="domain" description="AB hydrolase-1" evidence="1">
    <location>
        <begin position="39"/>
        <end position="263"/>
    </location>
</feature>
<gene>
    <name evidence="2" type="ORF">E4099_12575</name>
</gene>
<evidence type="ECO:0000313" key="3">
    <source>
        <dbReference type="Proteomes" id="UP000297948"/>
    </source>
</evidence>
<name>A0A4Z0HDD8_9ACTN</name>
<dbReference type="OrthoDB" id="4027744at2"/>
<dbReference type="SUPFAM" id="SSF53474">
    <property type="entry name" value="alpha/beta-Hydrolases"/>
    <property type="match status" value="1"/>
</dbReference>
<reference evidence="2 3" key="1">
    <citation type="submission" date="2019-03" db="EMBL/GenBank/DDBJ databases">
        <authorList>
            <person name="Gonzalez-Pimentel J.L."/>
        </authorList>
    </citation>
    <scope>NUCLEOTIDE SEQUENCE [LARGE SCALE GENOMIC DNA]</scope>
    <source>
        <strain evidence="2 3">JCM 31289</strain>
    </source>
</reference>
<keyword evidence="3" id="KW-1185">Reference proteome</keyword>
<dbReference type="Pfam" id="PF12697">
    <property type="entry name" value="Abhydrolase_6"/>
    <property type="match status" value="1"/>
</dbReference>
<accession>A0A4Z0HDD8</accession>
<organism evidence="2 3">
    <name type="scientific">Streptomyces palmae</name>
    <dbReference type="NCBI Taxonomy" id="1701085"/>
    <lineage>
        <taxon>Bacteria</taxon>
        <taxon>Bacillati</taxon>
        <taxon>Actinomycetota</taxon>
        <taxon>Actinomycetes</taxon>
        <taxon>Kitasatosporales</taxon>
        <taxon>Streptomycetaceae</taxon>
        <taxon>Streptomyces</taxon>
    </lineage>
</organism>
<evidence type="ECO:0000313" key="2">
    <source>
        <dbReference type="EMBL" id="TGB10700.1"/>
    </source>
</evidence>
<dbReference type="AlphaFoldDB" id="A0A4Z0HDD8"/>
<protein>
    <submittedName>
        <fullName evidence="2">Alpha/beta hydrolase</fullName>
    </submittedName>
</protein>
<dbReference type="Gene3D" id="3.40.50.1820">
    <property type="entry name" value="alpha/beta hydrolase"/>
    <property type="match status" value="1"/>
</dbReference>
<sequence>MPFATPEFEAEWSPLLRRTIDGYHVEVMHHPPHSDAPVLLMAHGLEEGWQVWLPMARLLMPEFRLLLVDFPWRAHNDYGWSETLPPSEWMGEVVRNLPIVPDAIVGHSFGSNATLEFLAKPNAPLIKAAVLTSPFYRSEPSAITWDLFHEGVANFREILSAGLRVRSGDKRIDPEIFERMVDRLLERVGPTGFANLFRLFSHAPGIRTDRIISPTLIIGGVTDETSTPTGIRELAGALVDGRVELLPEYDHFCQVEQAEEIAQLTAAHLREHLFMPHQALLGMGRAAA</sequence>
<keyword evidence="2" id="KW-0378">Hydrolase</keyword>
<evidence type="ECO:0000259" key="1">
    <source>
        <dbReference type="Pfam" id="PF12697"/>
    </source>
</evidence>
<proteinExistence type="predicted"/>
<dbReference type="InterPro" id="IPR000073">
    <property type="entry name" value="AB_hydrolase_1"/>
</dbReference>
<comment type="caution">
    <text evidence="2">The sequence shown here is derived from an EMBL/GenBank/DDBJ whole genome shotgun (WGS) entry which is preliminary data.</text>
</comment>
<dbReference type="Proteomes" id="UP000297948">
    <property type="component" value="Unassembled WGS sequence"/>
</dbReference>
<dbReference type="GO" id="GO:0016787">
    <property type="term" value="F:hydrolase activity"/>
    <property type="evidence" value="ECO:0007669"/>
    <property type="project" value="UniProtKB-KW"/>
</dbReference>
<dbReference type="EMBL" id="SRID01000091">
    <property type="protein sequence ID" value="TGB10700.1"/>
    <property type="molecule type" value="Genomic_DNA"/>
</dbReference>
<dbReference type="RefSeq" id="WP_135339098.1">
    <property type="nucleotide sequence ID" value="NZ_JBHLTX010000042.1"/>
</dbReference>